<comment type="caution">
    <text evidence="1">The sequence shown here is derived from an EMBL/GenBank/DDBJ whole genome shotgun (WGS) entry which is preliminary data.</text>
</comment>
<keyword evidence="2" id="KW-1185">Reference proteome</keyword>
<reference evidence="1 2" key="1">
    <citation type="submission" date="2023-10" db="EMBL/GenBank/DDBJ databases">
        <title>Draft genome sequence of Xylaria bambusicola isolate GMP-LS, the root and basal stem rot pathogen of sugarcane in Indonesia.</title>
        <authorList>
            <person name="Selvaraj P."/>
            <person name="Muralishankar V."/>
            <person name="Muruganantham S."/>
            <person name="Sp S."/>
            <person name="Haryani S."/>
            <person name="Lau K.J.X."/>
            <person name="Naqvi N.I."/>
        </authorList>
    </citation>
    <scope>NUCLEOTIDE SEQUENCE [LARGE SCALE GENOMIC DNA]</scope>
    <source>
        <strain evidence="1">GMP-LS</strain>
    </source>
</reference>
<evidence type="ECO:0000313" key="2">
    <source>
        <dbReference type="Proteomes" id="UP001305414"/>
    </source>
</evidence>
<organism evidence="1 2">
    <name type="scientific">Xylaria bambusicola</name>
    <dbReference type="NCBI Taxonomy" id="326684"/>
    <lineage>
        <taxon>Eukaryota</taxon>
        <taxon>Fungi</taxon>
        <taxon>Dikarya</taxon>
        <taxon>Ascomycota</taxon>
        <taxon>Pezizomycotina</taxon>
        <taxon>Sordariomycetes</taxon>
        <taxon>Xylariomycetidae</taxon>
        <taxon>Xylariales</taxon>
        <taxon>Xylariaceae</taxon>
        <taxon>Xylaria</taxon>
    </lineage>
</organism>
<dbReference type="EMBL" id="JAWHQM010000092">
    <property type="protein sequence ID" value="KAK5637122.1"/>
    <property type="molecule type" value="Genomic_DNA"/>
</dbReference>
<dbReference type="Proteomes" id="UP001305414">
    <property type="component" value="Unassembled WGS sequence"/>
</dbReference>
<protein>
    <submittedName>
        <fullName evidence="1">Uncharacterized protein</fullName>
    </submittedName>
</protein>
<gene>
    <name evidence="1" type="ORF">RRF57_012834</name>
</gene>
<dbReference type="AlphaFoldDB" id="A0AAN7UVW5"/>
<accession>A0AAN7UVW5</accession>
<name>A0AAN7UVW5_9PEZI</name>
<evidence type="ECO:0000313" key="1">
    <source>
        <dbReference type="EMBL" id="KAK5637122.1"/>
    </source>
</evidence>
<sequence length="63" mass="7168">MLAAANDKVVWDKKKRRDCWMILQAPSPAPEFGDQVSMSQRLSKFRIGAVSKYDFDLTDNSFG</sequence>
<proteinExistence type="predicted"/>